<accession>A0A2C6LE34</accession>
<dbReference type="SUPFAM" id="SSF57184">
    <property type="entry name" value="Growth factor receptor domain"/>
    <property type="match status" value="1"/>
</dbReference>
<dbReference type="PROSITE" id="PS01186">
    <property type="entry name" value="EGF_2"/>
    <property type="match status" value="1"/>
</dbReference>
<evidence type="ECO:0000256" key="3">
    <source>
        <dbReference type="ARBA" id="ARBA00022737"/>
    </source>
</evidence>
<dbReference type="InterPro" id="IPR000152">
    <property type="entry name" value="EGF-type_Asp/Asn_hydroxyl_site"/>
</dbReference>
<dbReference type="CDD" id="cd00054">
    <property type="entry name" value="EGF_CA"/>
    <property type="match status" value="1"/>
</dbReference>
<keyword evidence="1 5" id="KW-0245">EGF-like domain</keyword>
<dbReference type="PROSITE" id="PS01187">
    <property type="entry name" value="EGF_CA"/>
    <property type="match status" value="1"/>
</dbReference>
<name>A0A2C6LE34_9APIC</name>
<dbReference type="VEuPathDB" id="ToxoDB:CSUI_000979"/>
<feature type="domain" description="EGF-like" evidence="7">
    <location>
        <begin position="57"/>
        <end position="100"/>
    </location>
</feature>
<dbReference type="GeneID" id="94424396"/>
<evidence type="ECO:0000256" key="5">
    <source>
        <dbReference type="PROSITE-ProRule" id="PRU00076"/>
    </source>
</evidence>
<dbReference type="Proteomes" id="UP000221165">
    <property type="component" value="Unassembled WGS sequence"/>
</dbReference>
<dbReference type="EMBL" id="MIGC01000387">
    <property type="protein sequence ID" value="PHJ25165.1"/>
    <property type="molecule type" value="Genomic_DNA"/>
</dbReference>
<dbReference type="SMART" id="SM00181">
    <property type="entry name" value="EGF"/>
    <property type="match status" value="5"/>
</dbReference>
<dbReference type="SMART" id="SM00179">
    <property type="entry name" value="EGF_CA"/>
    <property type="match status" value="4"/>
</dbReference>
<dbReference type="InterPro" id="IPR049883">
    <property type="entry name" value="NOTCH1_EGF-like"/>
</dbReference>
<evidence type="ECO:0000313" key="8">
    <source>
        <dbReference type="EMBL" id="PHJ25165.1"/>
    </source>
</evidence>
<dbReference type="InterPro" id="IPR001881">
    <property type="entry name" value="EGF-like_Ca-bd_dom"/>
</dbReference>
<protein>
    <submittedName>
        <fullName evidence="8">Calcium binding egf domain-containing protein</fullName>
    </submittedName>
</protein>
<dbReference type="Pfam" id="PF07645">
    <property type="entry name" value="EGF_CA"/>
    <property type="match status" value="3"/>
</dbReference>
<keyword evidence="6" id="KW-0812">Transmembrane</keyword>
<evidence type="ECO:0000256" key="4">
    <source>
        <dbReference type="ARBA" id="ARBA00023157"/>
    </source>
</evidence>
<feature type="transmembrane region" description="Helical" evidence="6">
    <location>
        <begin position="287"/>
        <end position="308"/>
    </location>
</feature>
<organism evidence="8 9">
    <name type="scientific">Cystoisospora suis</name>
    <dbReference type="NCBI Taxonomy" id="483139"/>
    <lineage>
        <taxon>Eukaryota</taxon>
        <taxon>Sar</taxon>
        <taxon>Alveolata</taxon>
        <taxon>Apicomplexa</taxon>
        <taxon>Conoidasida</taxon>
        <taxon>Coccidia</taxon>
        <taxon>Eucoccidiorida</taxon>
        <taxon>Eimeriorina</taxon>
        <taxon>Sarcocystidae</taxon>
        <taxon>Cystoisospora</taxon>
    </lineage>
</organism>
<dbReference type="InterPro" id="IPR000742">
    <property type="entry name" value="EGF"/>
</dbReference>
<dbReference type="PANTHER" id="PTHR24039">
    <property type="entry name" value="FIBRILLIN-RELATED"/>
    <property type="match status" value="1"/>
</dbReference>
<feature type="domain" description="EGF-like" evidence="7">
    <location>
        <begin position="147"/>
        <end position="187"/>
    </location>
</feature>
<feature type="domain" description="EGF-like" evidence="7">
    <location>
        <begin position="101"/>
        <end position="140"/>
    </location>
</feature>
<keyword evidence="2" id="KW-0732">Signal</keyword>
<comment type="caution">
    <text evidence="5">Lacks conserved residue(s) required for the propagation of feature annotation.</text>
</comment>
<dbReference type="RefSeq" id="XP_067926837.1">
    <property type="nucleotide sequence ID" value="XM_068061185.1"/>
</dbReference>
<comment type="caution">
    <text evidence="8">The sequence shown here is derived from an EMBL/GenBank/DDBJ whole genome shotgun (WGS) entry which is preliminary data.</text>
</comment>
<evidence type="ECO:0000256" key="6">
    <source>
        <dbReference type="SAM" id="Phobius"/>
    </source>
</evidence>
<gene>
    <name evidence="8" type="ORF">CSUI_000979</name>
</gene>
<proteinExistence type="predicted"/>
<dbReference type="InterPro" id="IPR018097">
    <property type="entry name" value="EGF_Ca-bd_CS"/>
</dbReference>
<dbReference type="GO" id="GO:0005509">
    <property type="term" value="F:calcium ion binding"/>
    <property type="evidence" value="ECO:0007669"/>
    <property type="project" value="InterPro"/>
</dbReference>
<dbReference type="PROSITE" id="PS00010">
    <property type="entry name" value="ASX_HYDROXYL"/>
    <property type="match status" value="2"/>
</dbReference>
<dbReference type="OrthoDB" id="10045365at2759"/>
<keyword evidence="6" id="KW-0472">Membrane</keyword>
<evidence type="ECO:0000313" key="9">
    <source>
        <dbReference type="Proteomes" id="UP000221165"/>
    </source>
</evidence>
<evidence type="ECO:0000259" key="7">
    <source>
        <dbReference type="PROSITE" id="PS50026"/>
    </source>
</evidence>
<keyword evidence="4" id="KW-1015">Disulfide bond</keyword>
<keyword evidence="9" id="KW-1185">Reference proteome</keyword>
<keyword evidence="6" id="KW-1133">Transmembrane helix</keyword>
<dbReference type="AlphaFoldDB" id="A0A2C6LE34"/>
<evidence type="ECO:0000256" key="1">
    <source>
        <dbReference type="ARBA" id="ARBA00022536"/>
    </source>
</evidence>
<keyword evidence="3" id="KW-0677">Repeat</keyword>
<evidence type="ECO:0000256" key="2">
    <source>
        <dbReference type="ARBA" id="ARBA00022729"/>
    </source>
</evidence>
<dbReference type="PROSITE" id="PS50026">
    <property type="entry name" value="EGF_3"/>
    <property type="match status" value="3"/>
</dbReference>
<sequence>MGNNGSSEKNPCDTGGNQLCSKIESALMCVSDGTNFQCACRSGYQASGRNAESTCKDIDECSTGKHECQTKIKDSVCKNTLGSYTCECDNYRTLNGNTCEDKNECTENRGGCGDFSNCINQIGAQVKCECWQGYTGNNGKPGADCKDVDECTTGNPCGSNAKCINTPGSYRCECSSGYTMNSSKECEAVNQCESGKHTCDPYYADCIPKEGSYECRCKENFSGTGKKGGCTPMSGHENLACELVDKKCTAYEDCALDGVGTYSCSEKGRFSQLAAFFSEGGSSDTPLWIWITVGVGGFLLILVLWGLIRHFLKKRSRDADAEALQQHDPYGYGYGAVEQQY</sequence>
<dbReference type="Gene3D" id="2.10.25.10">
    <property type="entry name" value="Laminin"/>
    <property type="match status" value="5"/>
</dbReference>
<reference evidence="8 9" key="1">
    <citation type="journal article" date="2017" name="Int. J. Parasitol.">
        <title>The genome of the protozoan parasite Cystoisospora suis and a reverse vaccinology approach to identify vaccine candidates.</title>
        <authorList>
            <person name="Palmieri N."/>
            <person name="Shrestha A."/>
            <person name="Ruttkowski B."/>
            <person name="Beck T."/>
            <person name="Vogl C."/>
            <person name="Tomley F."/>
            <person name="Blake D.P."/>
            <person name="Joachim A."/>
        </authorList>
    </citation>
    <scope>NUCLEOTIDE SEQUENCE [LARGE SCALE GENOMIC DNA]</scope>
    <source>
        <strain evidence="8 9">Wien I</strain>
    </source>
</reference>
<dbReference type="SUPFAM" id="SSF57196">
    <property type="entry name" value="EGF/Laminin"/>
    <property type="match status" value="1"/>
</dbReference>
<dbReference type="InterPro" id="IPR009030">
    <property type="entry name" value="Growth_fac_rcpt_cys_sf"/>
</dbReference>
<dbReference type="FunFam" id="2.10.25.10:FF:000038">
    <property type="entry name" value="Fibrillin 2"/>
    <property type="match status" value="1"/>
</dbReference>